<dbReference type="SUPFAM" id="SSF53474">
    <property type="entry name" value="alpha/beta-Hydrolases"/>
    <property type="match status" value="1"/>
</dbReference>
<accession>A0ABW2EKX0</accession>
<gene>
    <name evidence="3" type="ORF">ACFQIC_13475</name>
</gene>
<dbReference type="PRINTS" id="PR00412">
    <property type="entry name" value="EPOXHYDRLASE"/>
</dbReference>
<dbReference type="PANTHER" id="PTHR43798">
    <property type="entry name" value="MONOACYLGLYCEROL LIPASE"/>
    <property type="match status" value="1"/>
</dbReference>
<keyword evidence="4" id="KW-1185">Reference proteome</keyword>
<sequence>MPFYTNVDGQRIFYEDHGVGNVILFIHPPGMGRKVFEQQQELAEHYRIILPDLSGHGDSDTVKLSPEISDYTLEILSLIDHLQLDQIILFGYSAGGAVAQDFTLSNPNRVKGLILSGAFPKVDTKILAFQFEIGMQWVRENPDSLAQVLSQTHFQDTVTREEQRHHMLKSDPIVWYEFYKHSSQYDCSKQLEKIQVPILLLYGKRSFWVYHHARFYRRCSKASLTVVDNAFHQLPATQGPTVNLAVRDFFSRTFVKRK</sequence>
<dbReference type="PRINTS" id="PR00111">
    <property type="entry name" value="ABHYDROLASE"/>
</dbReference>
<dbReference type="Proteomes" id="UP001596410">
    <property type="component" value="Unassembled WGS sequence"/>
</dbReference>
<organism evidence="3 4">
    <name type="scientific">Halobacillus seohaensis</name>
    <dbReference type="NCBI Taxonomy" id="447421"/>
    <lineage>
        <taxon>Bacteria</taxon>
        <taxon>Bacillati</taxon>
        <taxon>Bacillota</taxon>
        <taxon>Bacilli</taxon>
        <taxon>Bacillales</taxon>
        <taxon>Bacillaceae</taxon>
        <taxon>Halobacillus</taxon>
    </lineage>
</organism>
<dbReference type="InterPro" id="IPR000639">
    <property type="entry name" value="Epox_hydrolase-like"/>
</dbReference>
<dbReference type="InterPro" id="IPR050266">
    <property type="entry name" value="AB_hydrolase_sf"/>
</dbReference>
<keyword evidence="1 3" id="KW-0378">Hydrolase</keyword>
<evidence type="ECO:0000259" key="2">
    <source>
        <dbReference type="Pfam" id="PF12146"/>
    </source>
</evidence>
<dbReference type="Gene3D" id="3.40.50.1820">
    <property type="entry name" value="alpha/beta hydrolase"/>
    <property type="match status" value="1"/>
</dbReference>
<dbReference type="EMBL" id="JBHSZV010000034">
    <property type="protein sequence ID" value="MFC7062848.1"/>
    <property type="molecule type" value="Genomic_DNA"/>
</dbReference>
<evidence type="ECO:0000313" key="4">
    <source>
        <dbReference type="Proteomes" id="UP001596410"/>
    </source>
</evidence>
<dbReference type="PANTHER" id="PTHR43798:SF31">
    <property type="entry name" value="AB HYDROLASE SUPERFAMILY PROTEIN YCLE"/>
    <property type="match status" value="1"/>
</dbReference>
<dbReference type="InterPro" id="IPR029058">
    <property type="entry name" value="AB_hydrolase_fold"/>
</dbReference>
<evidence type="ECO:0000256" key="1">
    <source>
        <dbReference type="ARBA" id="ARBA00022801"/>
    </source>
</evidence>
<feature type="domain" description="Serine aminopeptidase S33" evidence="2">
    <location>
        <begin position="45"/>
        <end position="234"/>
    </location>
</feature>
<dbReference type="InterPro" id="IPR022742">
    <property type="entry name" value="Hydrolase_4"/>
</dbReference>
<reference evidence="4" key="1">
    <citation type="journal article" date="2019" name="Int. J. Syst. Evol. Microbiol.">
        <title>The Global Catalogue of Microorganisms (GCM) 10K type strain sequencing project: providing services to taxonomists for standard genome sequencing and annotation.</title>
        <authorList>
            <consortium name="The Broad Institute Genomics Platform"/>
            <consortium name="The Broad Institute Genome Sequencing Center for Infectious Disease"/>
            <person name="Wu L."/>
            <person name="Ma J."/>
        </authorList>
    </citation>
    <scope>NUCLEOTIDE SEQUENCE [LARGE SCALE GENOMIC DNA]</scope>
    <source>
        <strain evidence="4">CGMCC 4.1621</strain>
    </source>
</reference>
<dbReference type="InterPro" id="IPR000073">
    <property type="entry name" value="AB_hydrolase_1"/>
</dbReference>
<dbReference type="Pfam" id="PF12146">
    <property type="entry name" value="Hydrolase_4"/>
    <property type="match status" value="1"/>
</dbReference>
<evidence type="ECO:0000313" key="3">
    <source>
        <dbReference type="EMBL" id="MFC7062848.1"/>
    </source>
</evidence>
<dbReference type="GO" id="GO:0016787">
    <property type="term" value="F:hydrolase activity"/>
    <property type="evidence" value="ECO:0007669"/>
    <property type="project" value="UniProtKB-KW"/>
</dbReference>
<comment type="caution">
    <text evidence="3">The sequence shown here is derived from an EMBL/GenBank/DDBJ whole genome shotgun (WGS) entry which is preliminary data.</text>
</comment>
<name>A0ABW2EKX0_9BACI</name>
<proteinExistence type="predicted"/>
<dbReference type="RefSeq" id="WP_204709274.1">
    <property type="nucleotide sequence ID" value="NZ_JBHSZV010000034.1"/>
</dbReference>
<protein>
    <submittedName>
        <fullName evidence="3">Alpha/beta fold hydrolase</fullName>
    </submittedName>
</protein>